<feature type="domain" description="ABC transmembrane type-1" evidence="8">
    <location>
        <begin position="93"/>
        <end position="305"/>
    </location>
</feature>
<evidence type="ECO:0000256" key="2">
    <source>
        <dbReference type="ARBA" id="ARBA00022448"/>
    </source>
</evidence>
<dbReference type="GO" id="GO:0005886">
    <property type="term" value="C:plasma membrane"/>
    <property type="evidence" value="ECO:0007669"/>
    <property type="project" value="UniProtKB-SubCell"/>
</dbReference>
<dbReference type="AlphaFoldDB" id="A0A942UV56"/>
<dbReference type="PROSITE" id="PS50928">
    <property type="entry name" value="ABC_TM1"/>
    <property type="match status" value="1"/>
</dbReference>
<evidence type="ECO:0000259" key="8">
    <source>
        <dbReference type="PROSITE" id="PS50928"/>
    </source>
</evidence>
<dbReference type="Pfam" id="PF00528">
    <property type="entry name" value="BPD_transp_1"/>
    <property type="match status" value="1"/>
</dbReference>
<dbReference type="EMBL" id="JAGYPN010000004">
    <property type="protein sequence ID" value="MBS4224494.1"/>
    <property type="molecule type" value="Genomic_DNA"/>
</dbReference>
<evidence type="ECO:0000256" key="6">
    <source>
        <dbReference type="ARBA" id="ARBA00023136"/>
    </source>
</evidence>
<comment type="caution">
    <text evidence="9">The sequence shown here is derived from an EMBL/GenBank/DDBJ whole genome shotgun (WGS) entry which is preliminary data.</text>
</comment>
<comment type="similarity">
    <text evidence="7">Belongs to the binding-protein-dependent transport system permease family.</text>
</comment>
<evidence type="ECO:0000256" key="4">
    <source>
        <dbReference type="ARBA" id="ARBA00022692"/>
    </source>
</evidence>
<feature type="transmembrane region" description="Helical" evidence="7">
    <location>
        <begin position="284"/>
        <end position="304"/>
    </location>
</feature>
<feature type="transmembrane region" description="Helical" evidence="7">
    <location>
        <begin position="178"/>
        <end position="201"/>
    </location>
</feature>
<evidence type="ECO:0000313" key="10">
    <source>
        <dbReference type="Proteomes" id="UP000676456"/>
    </source>
</evidence>
<dbReference type="InterPro" id="IPR035906">
    <property type="entry name" value="MetI-like_sf"/>
</dbReference>
<sequence length="316" mass="35859">MSTSNISIETKTSKRIPKSISKTDKRRKIIQGITPYLFLLPNIIGFLVFTAIPVIASIAISFFEWPLLASPKFVGLENYIKLFTEDDEFGKVLLNTFYYVVLLLPINLIVSVGFAVWLNSVLRGGALFRVLFFMPVLAPMVASALIWKWLYQPDYGLINGFLKTIGVQGPNWLGDPKYAMLSIVIMSVWAGFGYNMVIFIAGLQGIPDTLYEAASIDGANKWTRFWKITLPMLSPTLFFGIIMTLITSFQVFDQAFIMTGGGPLNSTNTIVYYIFQNGFEFFKMGYASAIAWVLFAIIFLVTFFQMKFQKRWVHYE</sequence>
<evidence type="ECO:0000256" key="1">
    <source>
        <dbReference type="ARBA" id="ARBA00004651"/>
    </source>
</evidence>
<dbReference type="InterPro" id="IPR051393">
    <property type="entry name" value="ABC_transporter_permease"/>
</dbReference>
<organism evidence="9 10">
    <name type="scientific">Lederbergia citrea</name>
    <dbReference type="NCBI Taxonomy" id="2833581"/>
    <lineage>
        <taxon>Bacteria</taxon>
        <taxon>Bacillati</taxon>
        <taxon>Bacillota</taxon>
        <taxon>Bacilli</taxon>
        <taxon>Bacillales</taxon>
        <taxon>Bacillaceae</taxon>
        <taxon>Lederbergia</taxon>
    </lineage>
</organism>
<feature type="transmembrane region" description="Helical" evidence="7">
    <location>
        <begin position="97"/>
        <end position="118"/>
    </location>
</feature>
<keyword evidence="2 7" id="KW-0813">Transport</keyword>
<evidence type="ECO:0000256" key="7">
    <source>
        <dbReference type="RuleBase" id="RU363032"/>
    </source>
</evidence>
<dbReference type="SUPFAM" id="SSF161098">
    <property type="entry name" value="MetI-like"/>
    <property type="match status" value="1"/>
</dbReference>
<keyword evidence="10" id="KW-1185">Reference proteome</keyword>
<feature type="transmembrane region" description="Helical" evidence="7">
    <location>
        <begin position="230"/>
        <end position="252"/>
    </location>
</feature>
<gene>
    <name evidence="9" type="ORF">KHA91_17435</name>
</gene>
<keyword evidence="3" id="KW-1003">Cell membrane</keyword>
<evidence type="ECO:0000256" key="3">
    <source>
        <dbReference type="ARBA" id="ARBA00022475"/>
    </source>
</evidence>
<feature type="transmembrane region" description="Helical" evidence="7">
    <location>
        <begin position="130"/>
        <end position="150"/>
    </location>
</feature>
<keyword evidence="6 7" id="KW-0472">Membrane</keyword>
<evidence type="ECO:0000256" key="5">
    <source>
        <dbReference type="ARBA" id="ARBA00022989"/>
    </source>
</evidence>
<dbReference type="GO" id="GO:0055085">
    <property type="term" value="P:transmembrane transport"/>
    <property type="evidence" value="ECO:0007669"/>
    <property type="project" value="InterPro"/>
</dbReference>
<dbReference type="RefSeq" id="WP_213099549.1">
    <property type="nucleotide sequence ID" value="NZ_JAGYPH010000004.1"/>
</dbReference>
<comment type="subcellular location">
    <subcellularLocation>
        <location evidence="1 7">Cell membrane</location>
        <topology evidence="1 7">Multi-pass membrane protein</topology>
    </subcellularLocation>
</comment>
<dbReference type="PANTHER" id="PTHR30193:SF37">
    <property type="entry name" value="INNER MEMBRANE ABC TRANSPORTER PERMEASE PROTEIN YCJO"/>
    <property type="match status" value="1"/>
</dbReference>
<name>A0A942UV56_9BACI</name>
<keyword evidence="5 7" id="KW-1133">Transmembrane helix</keyword>
<dbReference type="PANTHER" id="PTHR30193">
    <property type="entry name" value="ABC TRANSPORTER PERMEASE PROTEIN"/>
    <property type="match status" value="1"/>
</dbReference>
<evidence type="ECO:0000313" key="9">
    <source>
        <dbReference type="EMBL" id="MBS4224494.1"/>
    </source>
</evidence>
<reference evidence="9 10" key="1">
    <citation type="submission" date="2021-05" db="EMBL/GenBank/DDBJ databases">
        <title>Novel Bacillus species.</title>
        <authorList>
            <person name="Liu G."/>
        </authorList>
    </citation>
    <scope>NUCLEOTIDE SEQUENCE [LARGE SCALE GENOMIC DNA]</scope>
    <source>
        <strain evidence="9 10">FJAT-49682</strain>
    </source>
</reference>
<dbReference type="InterPro" id="IPR000515">
    <property type="entry name" value="MetI-like"/>
</dbReference>
<dbReference type="Gene3D" id="1.10.3720.10">
    <property type="entry name" value="MetI-like"/>
    <property type="match status" value="1"/>
</dbReference>
<dbReference type="CDD" id="cd06261">
    <property type="entry name" value="TM_PBP2"/>
    <property type="match status" value="1"/>
</dbReference>
<accession>A0A942UV56</accession>
<protein>
    <submittedName>
        <fullName evidence="9">Sugar ABC transporter permease</fullName>
    </submittedName>
</protein>
<keyword evidence="4 7" id="KW-0812">Transmembrane</keyword>
<proteinExistence type="inferred from homology"/>
<dbReference type="Proteomes" id="UP000676456">
    <property type="component" value="Unassembled WGS sequence"/>
</dbReference>
<feature type="transmembrane region" description="Helical" evidence="7">
    <location>
        <begin position="36"/>
        <end position="63"/>
    </location>
</feature>